<feature type="region of interest" description="Disordered" evidence="4">
    <location>
        <begin position="33"/>
        <end position="102"/>
    </location>
</feature>
<evidence type="ECO:0000256" key="1">
    <source>
        <dbReference type="ARBA" id="ARBA00007699"/>
    </source>
</evidence>
<comment type="caution">
    <text evidence="7">The sequence shown here is derived from an EMBL/GenBank/DDBJ whole genome shotgun (WGS) entry which is preliminary data.</text>
</comment>
<dbReference type="Gene3D" id="2.70.210.12">
    <property type="entry name" value="GTP1/OBG domain"/>
    <property type="match status" value="1"/>
</dbReference>
<dbReference type="Pfam" id="PF01018">
    <property type="entry name" value="GTP1_OBG"/>
    <property type="match status" value="2"/>
</dbReference>
<dbReference type="InterPro" id="IPR045086">
    <property type="entry name" value="OBG_GTPase"/>
</dbReference>
<dbReference type="AlphaFoldDB" id="A0A507E1U1"/>
<dbReference type="GO" id="GO:0005525">
    <property type="term" value="F:GTP binding"/>
    <property type="evidence" value="ECO:0007669"/>
    <property type="project" value="UniProtKB-KW"/>
</dbReference>
<keyword evidence="3" id="KW-0342">GTP-binding</keyword>
<dbReference type="STRING" id="109895.A0A507E1U1"/>
<dbReference type="SUPFAM" id="SSF52540">
    <property type="entry name" value="P-loop containing nucleoside triphosphate hydrolases"/>
    <property type="match status" value="1"/>
</dbReference>
<dbReference type="InterPro" id="IPR006073">
    <property type="entry name" value="GTP-bd"/>
</dbReference>
<feature type="domain" description="Obg" evidence="6">
    <location>
        <begin position="113"/>
        <end position="338"/>
    </location>
</feature>
<dbReference type="EMBL" id="QEAQ01000054">
    <property type="protein sequence ID" value="TPX57337.1"/>
    <property type="molecule type" value="Genomic_DNA"/>
</dbReference>
<organism evidence="7 8">
    <name type="scientific">Powellomyces hirtus</name>
    <dbReference type="NCBI Taxonomy" id="109895"/>
    <lineage>
        <taxon>Eukaryota</taxon>
        <taxon>Fungi</taxon>
        <taxon>Fungi incertae sedis</taxon>
        <taxon>Chytridiomycota</taxon>
        <taxon>Chytridiomycota incertae sedis</taxon>
        <taxon>Chytridiomycetes</taxon>
        <taxon>Spizellomycetales</taxon>
        <taxon>Powellomycetaceae</taxon>
        <taxon>Powellomyces</taxon>
    </lineage>
</organism>
<proteinExistence type="inferred from homology"/>
<dbReference type="InterPro" id="IPR027417">
    <property type="entry name" value="P-loop_NTPase"/>
</dbReference>
<comment type="similarity">
    <text evidence="1">Belongs to the TRAFAC class OBG-HflX-like GTPase superfamily. OBG GTPase family.</text>
</comment>
<dbReference type="GO" id="GO:0000287">
    <property type="term" value="F:magnesium ion binding"/>
    <property type="evidence" value="ECO:0007669"/>
    <property type="project" value="InterPro"/>
</dbReference>
<dbReference type="HAMAP" id="MF_01454">
    <property type="entry name" value="GTPase_Obg"/>
    <property type="match status" value="1"/>
</dbReference>
<dbReference type="CDD" id="cd01898">
    <property type="entry name" value="Obg"/>
    <property type="match status" value="1"/>
</dbReference>
<dbReference type="GO" id="GO:0003924">
    <property type="term" value="F:GTPase activity"/>
    <property type="evidence" value="ECO:0007669"/>
    <property type="project" value="InterPro"/>
</dbReference>
<accession>A0A507E1U1</accession>
<feature type="compositionally biased region" description="Basic and acidic residues" evidence="4">
    <location>
        <begin position="59"/>
        <end position="91"/>
    </location>
</feature>
<dbReference type="GO" id="GO:0042254">
    <property type="term" value="P:ribosome biogenesis"/>
    <property type="evidence" value="ECO:0007669"/>
    <property type="project" value="UniProtKB-UniRule"/>
</dbReference>
<keyword evidence="8" id="KW-1185">Reference proteome</keyword>
<name>A0A507E1U1_9FUNG</name>
<dbReference type="InterPro" id="IPR036726">
    <property type="entry name" value="GTP1_OBG_dom_sf"/>
</dbReference>
<dbReference type="PANTHER" id="PTHR11702:SF31">
    <property type="entry name" value="MITOCHONDRIAL RIBOSOME-ASSOCIATED GTPASE 2"/>
    <property type="match status" value="1"/>
</dbReference>
<reference evidence="7 8" key="1">
    <citation type="journal article" date="2019" name="Sci. Rep.">
        <title>Comparative genomics of chytrid fungi reveal insights into the obligate biotrophic and pathogenic lifestyle of Synchytrium endobioticum.</title>
        <authorList>
            <person name="van de Vossenberg B.T.L.H."/>
            <person name="Warris S."/>
            <person name="Nguyen H.D.T."/>
            <person name="van Gent-Pelzer M.P.E."/>
            <person name="Joly D.L."/>
            <person name="van de Geest H.C."/>
            <person name="Bonants P.J.M."/>
            <person name="Smith D.S."/>
            <person name="Levesque C.A."/>
            <person name="van der Lee T.A.J."/>
        </authorList>
    </citation>
    <scope>NUCLEOTIDE SEQUENCE [LARGE SCALE GENOMIC DNA]</scope>
    <source>
        <strain evidence="7 8">CBS 809.83</strain>
    </source>
</reference>
<gene>
    <name evidence="7" type="ORF">PhCBS80983_g03919</name>
</gene>
<dbReference type="InterPro" id="IPR014100">
    <property type="entry name" value="GTP-bd_Obg/CgtA"/>
</dbReference>
<dbReference type="InterPro" id="IPR006169">
    <property type="entry name" value="GTP1_OBG_dom"/>
</dbReference>
<sequence length="518" mass="56156">MPPPSFLTLRFLRTALTHSHACPFNPRHTSVTVSRHQWNGTPQQQKTRYSSGVGGAGGKVDREIGEVVKDDKEPEHEQEVEAVRESQREETSDQAAQRAALPSVHRKFLGKSQPFVDYKRVRITAGKGGDGAITFFRSARNPFGPPSGGNGARGGSCYIVASKDITSLNGVQNRYAAHDGGNGFGKQMHGADGQDVEVVVPVGTLVKFVDPPVTAAGAAGGAAENDEEMEFEDEEEEASYHQMQLISKHYKFKSGYTPQPDRIAMLLERLPYEPASSSSTTGTQIDLTKHGQRLLVARGGRGGAGNPHFQSAEIRGPAIAGRGQPGTTTWVELELKTIADAGLVGLPNAGKSTFLAAVSNAHPKCAPYPFTTLNPYVGTIDFPDFWTMTLADIPGLVAGAHVNVGLGHRFLRHVERNRVLVYVLDVAKPEPWEDLATLRNELEKYKKGLTDKPSLIVANKADAGPAAQEHFEELKKRANGIPVVPVSALKKKNITKATGMLREIVEKLRREEPAEEVD</sequence>
<evidence type="ECO:0000256" key="2">
    <source>
        <dbReference type="ARBA" id="ARBA00022741"/>
    </source>
</evidence>
<dbReference type="Proteomes" id="UP000318582">
    <property type="component" value="Unassembled WGS sequence"/>
</dbReference>
<evidence type="ECO:0000313" key="7">
    <source>
        <dbReference type="EMBL" id="TPX57337.1"/>
    </source>
</evidence>
<dbReference type="Gene3D" id="3.40.50.300">
    <property type="entry name" value="P-loop containing nucleotide triphosphate hydrolases"/>
    <property type="match status" value="1"/>
</dbReference>
<dbReference type="PROSITE" id="PS51883">
    <property type="entry name" value="OBG"/>
    <property type="match status" value="1"/>
</dbReference>
<evidence type="ECO:0000256" key="3">
    <source>
        <dbReference type="ARBA" id="ARBA00023134"/>
    </source>
</evidence>
<dbReference type="PROSITE" id="PS51710">
    <property type="entry name" value="G_OBG"/>
    <property type="match status" value="1"/>
</dbReference>
<feature type="compositionally biased region" description="Polar residues" evidence="4">
    <location>
        <begin position="33"/>
        <end position="50"/>
    </location>
</feature>
<evidence type="ECO:0000259" key="6">
    <source>
        <dbReference type="PROSITE" id="PS51883"/>
    </source>
</evidence>
<evidence type="ECO:0000313" key="8">
    <source>
        <dbReference type="Proteomes" id="UP000318582"/>
    </source>
</evidence>
<dbReference type="GO" id="GO:0005739">
    <property type="term" value="C:mitochondrion"/>
    <property type="evidence" value="ECO:0007669"/>
    <property type="project" value="TreeGrafter"/>
</dbReference>
<dbReference type="SUPFAM" id="SSF82051">
    <property type="entry name" value="Obg GTP-binding protein N-terminal domain"/>
    <property type="match status" value="1"/>
</dbReference>
<protein>
    <recommendedName>
        <fullName evidence="9">Obg family GTPase CgtA</fullName>
    </recommendedName>
</protein>
<dbReference type="PANTHER" id="PTHR11702">
    <property type="entry name" value="DEVELOPMENTALLY REGULATED GTP-BINDING PROTEIN-RELATED"/>
    <property type="match status" value="1"/>
</dbReference>
<evidence type="ECO:0008006" key="9">
    <source>
        <dbReference type="Google" id="ProtNLM"/>
    </source>
</evidence>
<dbReference type="PRINTS" id="PR00326">
    <property type="entry name" value="GTP1OBG"/>
</dbReference>
<evidence type="ECO:0000256" key="4">
    <source>
        <dbReference type="SAM" id="MobiDB-lite"/>
    </source>
</evidence>
<dbReference type="Pfam" id="PF01926">
    <property type="entry name" value="MMR_HSR1"/>
    <property type="match status" value="1"/>
</dbReference>
<keyword evidence="2" id="KW-0547">Nucleotide-binding</keyword>
<dbReference type="InterPro" id="IPR031167">
    <property type="entry name" value="G_OBG"/>
</dbReference>
<evidence type="ECO:0000259" key="5">
    <source>
        <dbReference type="PROSITE" id="PS51710"/>
    </source>
</evidence>
<feature type="domain" description="OBG-type G" evidence="5">
    <location>
        <begin position="339"/>
        <end position="506"/>
    </location>
</feature>